<dbReference type="AlphaFoldDB" id="A0A6I6LXF4"/>
<dbReference type="Pfam" id="PF13579">
    <property type="entry name" value="Glyco_trans_4_4"/>
    <property type="match status" value="1"/>
</dbReference>
<keyword evidence="3" id="KW-0808">Transferase</keyword>
<dbReference type="OrthoDB" id="9787293at2"/>
<dbReference type="PANTHER" id="PTHR45947:SF3">
    <property type="entry name" value="SULFOQUINOVOSYL TRANSFERASE SQD2"/>
    <property type="match status" value="1"/>
</dbReference>
<dbReference type="PANTHER" id="PTHR45947">
    <property type="entry name" value="SULFOQUINOVOSYL TRANSFERASE SQD2"/>
    <property type="match status" value="1"/>
</dbReference>
<dbReference type="InterPro" id="IPR028098">
    <property type="entry name" value="Glyco_trans_4-like_N"/>
</dbReference>
<dbReference type="Gene3D" id="3.40.50.2000">
    <property type="entry name" value="Glycogen Phosphorylase B"/>
    <property type="match status" value="2"/>
</dbReference>
<dbReference type="NCBIfam" id="NF007640">
    <property type="entry name" value="PRK10307.1"/>
    <property type="match status" value="1"/>
</dbReference>
<protein>
    <submittedName>
        <fullName evidence="3">WcaI family glycosyltransferase</fullName>
    </submittedName>
</protein>
<dbReference type="Pfam" id="PF00534">
    <property type="entry name" value="Glycos_transf_1"/>
    <property type="match status" value="1"/>
</dbReference>
<feature type="domain" description="Glycosyltransferase subfamily 4-like N-terminal" evidence="2">
    <location>
        <begin position="15"/>
        <end position="202"/>
    </location>
</feature>
<evidence type="ECO:0000313" key="4">
    <source>
        <dbReference type="Proteomes" id="UP000438983"/>
    </source>
</evidence>
<accession>A0A6I6LXF4</accession>
<evidence type="ECO:0000259" key="1">
    <source>
        <dbReference type="Pfam" id="PF00534"/>
    </source>
</evidence>
<evidence type="ECO:0000313" key="3">
    <source>
        <dbReference type="EMBL" id="QGZ31051.1"/>
    </source>
</evidence>
<dbReference type="RefSeq" id="WP_158188533.1">
    <property type="nucleotide sequence ID" value="NZ_CP046902.1"/>
</dbReference>
<dbReference type="CDD" id="cd03794">
    <property type="entry name" value="GT4_WbuB-like"/>
    <property type="match status" value="1"/>
</dbReference>
<name>A0A6I6LXF4_STUST</name>
<feature type="domain" description="Glycosyl transferase family 1" evidence="1">
    <location>
        <begin position="222"/>
        <end position="382"/>
    </location>
</feature>
<proteinExistence type="predicted"/>
<dbReference type="SUPFAM" id="SSF53756">
    <property type="entry name" value="UDP-Glycosyltransferase/glycogen phosphorylase"/>
    <property type="match status" value="1"/>
</dbReference>
<sequence>MKYLLYGINYSPELTGIGKYSGEMAEWLAKHGHEVRVVTAHPYYPDWKIFPGHSHWRYARTREEGVTVIRCPLYVPAKPTALKRLFHLASFSVTSTFALFANIGWRPDKVVLIVPTMFCAAQTILYAKLTRANSVLHIQDFELDAMFGLGMCSRQRARRLAYRVEAWALNAFDQISTISGGMIERARNKGVQEQRLSLFPNWSEVRRFHGVARSAGLLSRLGVDPGKKVLMYSGNIGEKQGLGSVIDAAELLAARTDLMFVIVGEGAGKSRLEESVKLKGLKNVVFAPLQSYEDLPALLASADCHLVIQRRGAADSVLPSKLTNILAVGGNAVITADPGTSLGVLCKEHPGIAALVEPECTHALIAGIEKCLSMSVPNRVAMTYAREYLDKDRILARFVAGPVTQPVTDQVVPDMPPLLRPFMKIRPVAGDSPTKPLIITGATVTKHSVLPAWLTSAVRK</sequence>
<dbReference type="GO" id="GO:0016758">
    <property type="term" value="F:hexosyltransferase activity"/>
    <property type="evidence" value="ECO:0007669"/>
    <property type="project" value="TreeGrafter"/>
</dbReference>
<organism evidence="3 4">
    <name type="scientific">Stutzerimonas stutzeri</name>
    <name type="common">Pseudomonas stutzeri</name>
    <dbReference type="NCBI Taxonomy" id="316"/>
    <lineage>
        <taxon>Bacteria</taxon>
        <taxon>Pseudomonadati</taxon>
        <taxon>Pseudomonadota</taxon>
        <taxon>Gammaproteobacteria</taxon>
        <taxon>Pseudomonadales</taxon>
        <taxon>Pseudomonadaceae</taxon>
        <taxon>Stutzerimonas</taxon>
    </lineage>
</organism>
<dbReference type="InterPro" id="IPR050194">
    <property type="entry name" value="Glycosyltransferase_grp1"/>
</dbReference>
<dbReference type="Proteomes" id="UP000438983">
    <property type="component" value="Chromosome"/>
</dbReference>
<evidence type="ECO:0000259" key="2">
    <source>
        <dbReference type="Pfam" id="PF13579"/>
    </source>
</evidence>
<dbReference type="InterPro" id="IPR001296">
    <property type="entry name" value="Glyco_trans_1"/>
</dbReference>
<gene>
    <name evidence="3" type="ORF">GQA94_13630</name>
</gene>
<reference evidence="3 4" key="1">
    <citation type="submission" date="2019-12" db="EMBL/GenBank/DDBJ databases">
        <title>Complete genome sequence of Pseudomonas stutzeri.</title>
        <authorList>
            <person name="Lim S.R."/>
            <person name="Kim J.H."/>
        </authorList>
    </citation>
    <scope>NUCLEOTIDE SEQUENCE [LARGE SCALE GENOMIC DNA]</scope>
    <source>
        <strain evidence="3 4">PM101005</strain>
    </source>
</reference>
<dbReference type="EMBL" id="CP046902">
    <property type="protein sequence ID" value="QGZ31051.1"/>
    <property type="molecule type" value="Genomic_DNA"/>
</dbReference>